<dbReference type="Proteomes" id="UP000193642">
    <property type="component" value="Unassembled WGS sequence"/>
</dbReference>
<evidence type="ECO:0000256" key="6">
    <source>
        <dbReference type="SAM" id="Phobius"/>
    </source>
</evidence>
<feature type="transmembrane region" description="Helical" evidence="6">
    <location>
        <begin position="234"/>
        <end position="255"/>
    </location>
</feature>
<comment type="caution">
    <text evidence="8">The sequence shown here is derived from an EMBL/GenBank/DDBJ whole genome shotgun (WGS) entry which is preliminary data.</text>
</comment>
<feature type="transmembrane region" description="Helical" evidence="6">
    <location>
        <begin position="345"/>
        <end position="367"/>
    </location>
</feature>
<dbReference type="PROSITE" id="PS50259">
    <property type="entry name" value="G_PROTEIN_RECEP_F3_4"/>
    <property type="match status" value="1"/>
</dbReference>
<evidence type="ECO:0000313" key="8">
    <source>
        <dbReference type="EMBL" id="ORY45329.1"/>
    </source>
</evidence>
<dbReference type="AlphaFoldDB" id="A0A1Y2CE57"/>
<accession>A0A1Y2CE57</accession>
<feature type="compositionally biased region" description="Low complexity" evidence="5">
    <location>
        <begin position="430"/>
        <end position="448"/>
    </location>
</feature>
<feature type="compositionally biased region" description="Polar residues" evidence="5">
    <location>
        <begin position="454"/>
        <end position="463"/>
    </location>
</feature>
<proteinExistence type="predicted"/>
<evidence type="ECO:0000259" key="7">
    <source>
        <dbReference type="PROSITE" id="PS50259"/>
    </source>
</evidence>
<dbReference type="InterPro" id="IPR017978">
    <property type="entry name" value="GPCR_3_C"/>
</dbReference>
<dbReference type="PANTHER" id="PTHR46924">
    <property type="entry name" value="METABOTROPIC GLUTAMATE RECEPTOR-LIKE PROTEIN C-RELATED-RELATED"/>
    <property type="match status" value="1"/>
</dbReference>
<dbReference type="Pfam" id="PF00003">
    <property type="entry name" value="7tm_3"/>
    <property type="match status" value="1"/>
</dbReference>
<protein>
    <recommendedName>
        <fullName evidence="7">G-protein coupled receptors family 3 profile domain-containing protein</fullName>
    </recommendedName>
</protein>
<evidence type="ECO:0000313" key="9">
    <source>
        <dbReference type="Proteomes" id="UP000193642"/>
    </source>
</evidence>
<evidence type="ECO:0000256" key="4">
    <source>
        <dbReference type="ARBA" id="ARBA00023136"/>
    </source>
</evidence>
<feature type="region of interest" description="Disordered" evidence="5">
    <location>
        <begin position="419"/>
        <end position="471"/>
    </location>
</feature>
<feature type="transmembrane region" description="Helical" evidence="6">
    <location>
        <begin position="127"/>
        <end position="151"/>
    </location>
</feature>
<dbReference type="GO" id="GO:0016020">
    <property type="term" value="C:membrane"/>
    <property type="evidence" value="ECO:0007669"/>
    <property type="project" value="UniProtKB-SubCell"/>
</dbReference>
<organism evidence="8 9">
    <name type="scientific">Rhizoclosmatium globosum</name>
    <dbReference type="NCBI Taxonomy" id="329046"/>
    <lineage>
        <taxon>Eukaryota</taxon>
        <taxon>Fungi</taxon>
        <taxon>Fungi incertae sedis</taxon>
        <taxon>Chytridiomycota</taxon>
        <taxon>Chytridiomycota incertae sedis</taxon>
        <taxon>Chytridiomycetes</taxon>
        <taxon>Chytridiales</taxon>
        <taxon>Chytriomycetaceae</taxon>
        <taxon>Rhizoclosmatium</taxon>
    </lineage>
</organism>
<dbReference type="InterPro" id="IPR051530">
    <property type="entry name" value="mGluR/GABA-B-like"/>
</dbReference>
<keyword evidence="3 6" id="KW-1133">Transmembrane helix</keyword>
<dbReference type="OrthoDB" id="2143407at2759"/>
<evidence type="ECO:0000256" key="5">
    <source>
        <dbReference type="SAM" id="MobiDB-lite"/>
    </source>
</evidence>
<feature type="transmembrane region" description="Helical" evidence="6">
    <location>
        <begin position="286"/>
        <end position="307"/>
    </location>
</feature>
<reference evidence="8 9" key="1">
    <citation type="submission" date="2016-07" db="EMBL/GenBank/DDBJ databases">
        <title>Pervasive Adenine N6-methylation of Active Genes in Fungi.</title>
        <authorList>
            <consortium name="DOE Joint Genome Institute"/>
            <person name="Mondo S.J."/>
            <person name="Dannebaum R.O."/>
            <person name="Kuo R.C."/>
            <person name="Labutti K."/>
            <person name="Haridas S."/>
            <person name="Kuo A."/>
            <person name="Salamov A."/>
            <person name="Ahrendt S.R."/>
            <person name="Lipzen A."/>
            <person name="Sullivan W."/>
            <person name="Andreopoulos W.B."/>
            <person name="Clum A."/>
            <person name="Lindquist E."/>
            <person name="Daum C."/>
            <person name="Ramamoorthy G.K."/>
            <person name="Gryganskyi A."/>
            <person name="Culley D."/>
            <person name="Magnuson J.K."/>
            <person name="James T.Y."/>
            <person name="O'Malley M.A."/>
            <person name="Stajich J.E."/>
            <person name="Spatafora J.W."/>
            <person name="Visel A."/>
            <person name="Grigoriev I.V."/>
        </authorList>
    </citation>
    <scope>NUCLEOTIDE SEQUENCE [LARGE SCALE GENOMIC DNA]</scope>
    <source>
        <strain evidence="8 9">JEL800</strain>
    </source>
</reference>
<evidence type="ECO:0000256" key="3">
    <source>
        <dbReference type="ARBA" id="ARBA00022989"/>
    </source>
</evidence>
<comment type="subcellular location">
    <subcellularLocation>
        <location evidence="1">Membrane</location>
        <topology evidence="1">Multi-pass membrane protein</topology>
    </subcellularLocation>
</comment>
<gene>
    <name evidence="8" type="ORF">BCR33DRAFT_198742</name>
</gene>
<keyword evidence="4 6" id="KW-0472">Membrane</keyword>
<dbReference type="GO" id="GO:0004930">
    <property type="term" value="F:G protein-coupled receptor activity"/>
    <property type="evidence" value="ECO:0007669"/>
    <property type="project" value="InterPro"/>
</dbReference>
<feature type="domain" description="G-protein coupled receptors family 3 profile" evidence="7">
    <location>
        <begin position="127"/>
        <end position="374"/>
    </location>
</feature>
<evidence type="ECO:0000256" key="1">
    <source>
        <dbReference type="ARBA" id="ARBA00004141"/>
    </source>
</evidence>
<keyword evidence="2 6" id="KW-0812">Transmembrane</keyword>
<keyword evidence="9" id="KW-1185">Reference proteome</keyword>
<feature type="transmembrane region" description="Helical" evidence="6">
    <location>
        <begin position="319"/>
        <end position="339"/>
    </location>
</feature>
<dbReference type="EMBL" id="MCGO01000020">
    <property type="protein sequence ID" value="ORY45329.1"/>
    <property type="molecule type" value="Genomic_DNA"/>
</dbReference>
<feature type="transmembrane region" description="Helical" evidence="6">
    <location>
        <begin position="196"/>
        <end position="213"/>
    </location>
</feature>
<name>A0A1Y2CE57_9FUNG</name>
<evidence type="ECO:0000256" key="2">
    <source>
        <dbReference type="ARBA" id="ARBA00022692"/>
    </source>
</evidence>
<sequence length="471" mass="51026">MTLLFGFDKLLKDNPSFTPQQLASRQLSQYLNYSQFINTNYTGLTAAKIYLNSLGDMVAPYVVTSYTGVYKGGFQSKTFAMTDTLGTNITFLNGTSPLFYGGSSIPPPDGPIAIPLNYLSNTFGTSAGSGIVAMFALGIIVSGCFLTFFIAWQKDKKLKMLSIPESVVTIIGSFFCYLSIIFHLNAPTKQLCVARIWLVLIGYVLMIQPVIMKNVRLYIILKSKKRLDAAMLTLINRITITVGILVELALLGYWVGGSNTGPLQVIVGTDAFDICSSVNKPSSVSIQVLEGYTIFVHCLLFVLAYMMKDVDQKFNEAPALSTIGVMNAVLFGVIMILPSNPTPSMDLIQCICIWIGTTLTLLILFGAKIYEVIFDTMSEKGLLKMSIKSTFDAGRSSAKSGFASSKMVSAVFVPAMPKAMKQDTSEHSQDSSNQEKSSSSAEASMTSNAPLVGSPTSPTSPTGNEKKGERI</sequence>
<feature type="compositionally biased region" description="Basic and acidic residues" evidence="5">
    <location>
        <begin position="420"/>
        <end position="429"/>
    </location>
</feature>
<feature type="transmembrane region" description="Helical" evidence="6">
    <location>
        <begin position="163"/>
        <end position="184"/>
    </location>
</feature>